<sequence>MESQLDGELESNDVFVKLTEEARRERLRRIDAGEEGAALKFNNRAPQDSSPGPLKAIAPNAAGQTAIRPSMIQKGVGKGGPVNPQQQMLQQQQMQQQLRQKMMQQGQGQGQGMPMQGQGFAPRPAFGMRPGMPMAMQGMKGGMMGQQRFGQGWN</sequence>
<feature type="region of interest" description="Disordered" evidence="1">
    <location>
        <begin position="72"/>
        <end position="116"/>
    </location>
</feature>
<reference evidence="2" key="1">
    <citation type="submission" date="2021-02" db="EMBL/GenBank/DDBJ databases">
        <authorList>
            <person name="Dougan E. K."/>
            <person name="Rhodes N."/>
            <person name="Thang M."/>
            <person name="Chan C."/>
        </authorList>
    </citation>
    <scope>NUCLEOTIDE SEQUENCE</scope>
</reference>
<accession>A0A813GVT7</accession>
<name>A0A813GVT7_POLGL</name>
<dbReference type="Proteomes" id="UP000654075">
    <property type="component" value="Unassembled WGS sequence"/>
</dbReference>
<feature type="compositionally biased region" description="Low complexity" evidence="1">
    <location>
        <begin position="85"/>
        <end position="116"/>
    </location>
</feature>
<comment type="caution">
    <text evidence="2">The sequence shown here is derived from an EMBL/GenBank/DDBJ whole genome shotgun (WGS) entry which is preliminary data.</text>
</comment>
<protein>
    <submittedName>
        <fullName evidence="2">Uncharacterized protein</fullName>
    </submittedName>
</protein>
<proteinExistence type="predicted"/>
<evidence type="ECO:0000256" key="1">
    <source>
        <dbReference type="SAM" id="MobiDB-lite"/>
    </source>
</evidence>
<dbReference type="AlphaFoldDB" id="A0A813GVT7"/>
<dbReference type="EMBL" id="CAJNNV010029352">
    <property type="protein sequence ID" value="CAE8628155.1"/>
    <property type="molecule type" value="Genomic_DNA"/>
</dbReference>
<evidence type="ECO:0000313" key="3">
    <source>
        <dbReference type="Proteomes" id="UP000654075"/>
    </source>
</evidence>
<keyword evidence="3" id="KW-1185">Reference proteome</keyword>
<organism evidence="2 3">
    <name type="scientific">Polarella glacialis</name>
    <name type="common">Dinoflagellate</name>
    <dbReference type="NCBI Taxonomy" id="89957"/>
    <lineage>
        <taxon>Eukaryota</taxon>
        <taxon>Sar</taxon>
        <taxon>Alveolata</taxon>
        <taxon>Dinophyceae</taxon>
        <taxon>Suessiales</taxon>
        <taxon>Suessiaceae</taxon>
        <taxon>Polarella</taxon>
    </lineage>
</organism>
<gene>
    <name evidence="2" type="ORF">PGLA1383_LOCUS44830</name>
</gene>
<evidence type="ECO:0000313" key="2">
    <source>
        <dbReference type="EMBL" id="CAE8628155.1"/>
    </source>
</evidence>